<evidence type="ECO:0000313" key="2">
    <source>
        <dbReference type="Proteomes" id="UP000678237"/>
    </source>
</evidence>
<accession>A0A8T4LAA3</accession>
<dbReference type="AlphaFoldDB" id="A0A8T4LAA3"/>
<comment type="caution">
    <text evidence="1">The sequence shown here is derived from an EMBL/GenBank/DDBJ whole genome shotgun (WGS) entry which is preliminary data.</text>
</comment>
<reference evidence="1" key="2">
    <citation type="submission" date="2021-05" db="EMBL/GenBank/DDBJ databases">
        <title>Protein family content uncovers lineage relationships and bacterial pathway maintenance mechanisms in DPANN archaea.</title>
        <authorList>
            <person name="Castelle C.J."/>
            <person name="Meheust R."/>
            <person name="Jaffe A.L."/>
            <person name="Seitz K."/>
            <person name="Gong X."/>
            <person name="Baker B.J."/>
            <person name="Banfield J.F."/>
        </authorList>
    </citation>
    <scope>NUCLEOTIDE SEQUENCE</scope>
    <source>
        <strain evidence="1">RIFCSPLOWO2_01_FULL_58_19</strain>
    </source>
</reference>
<dbReference type="Proteomes" id="UP000678237">
    <property type="component" value="Unassembled WGS sequence"/>
</dbReference>
<gene>
    <name evidence="1" type="ORF">J4203_03295</name>
</gene>
<organism evidence="1 2">
    <name type="scientific">Candidatus Iainarchaeum sp</name>
    <dbReference type="NCBI Taxonomy" id="3101447"/>
    <lineage>
        <taxon>Archaea</taxon>
        <taxon>Candidatus Iainarchaeota</taxon>
        <taxon>Candidatus Iainarchaeia</taxon>
        <taxon>Candidatus Iainarchaeales</taxon>
        <taxon>Candidatus Iainarchaeaceae</taxon>
        <taxon>Candidatus Iainarchaeum</taxon>
    </lineage>
</organism>
<evidence type="ECO:0000313" key="1">
    <source>
        <dbReference type="EMBL" id="MBS3062872.1"/>
    </source>
</evidence>
<dbReference type="PROSITE" id="PS51257">
    <property type="entry name" value="PROKAR_LIPOPROTEIN"/>
    <property type="match status" value="1"/>
</dbReference>
<protein>
    <submittedName>
        <fullName evidence="1">Uncharacterized protein</fullName>
    </submittedName>
</protein>
<proteinExistence type="predicted"/>
<reference evidence="1" key="1">
    <citation type="submission" date="2021-03" db="EMBL/GenBank/DDBJ databases">
        <authorList>
            <person name="Jaffe A."/>
        </authorList>
    </citation>
    <scope>NUCLEOTIDE SEQUENCE</scope>
    <source>
        <strain evidence="1">RIFCSPLOWO2_01_FULL_58_19</strain>
    </source>
</reference>
<sequence length="121" mass="12539">MKAPSLLALLLLTLVLIGLSGCLASGPQKLDKEKLPPLPNNKTDCEATGGSWGLFSGGPEESCFLRTTDAGRPCTNSDQCEGACEADQEGATTGACTKRRPVMGGCHAFVENGPARTVCIN</sequence>
<dbReference type="EMBL" id="JAGVWE010000003">
    <property type="protein sequence ID" value="MBS3062872.1"/>
    <property type="molecule type" value="Genomic_DNA"/>
</dbReference>
<name>A0A8T4LAA3_9ARCH</name>